<dbReference type="RefSeq" id="WP_350343280.1">
    <property type="nucleotide sequence ID" value="NZ_CP158367.1"/>
</dbReference>
<reference evidence="1" key="1">
    <citation type="journal article" date="2013" name="Extremophiles">
        <title>Proteinivorax tanatarense gen. nov., sp. nov., an anaerobic, haloalkaliphilic, proteolytic bacterium isolated from a decaying algal bloom, and proposal of Proteinivoraceae fam. nov.</title>
        <authorList>
            <person name="Kevbrin V."/>
            <person name="Boltyanskaya Y."/>
            <person name="Zhilina T."/>
            <person name="Kolganova T."/>
            <person name="Lavrentjeva E."/>
            <person name="Kuznetsov B."/>
        </authorList>
    </citation>
    <scope>NUCLEOTIDE SEQUENCE</scope>
    <source>
        <strain evidence="1">Z-910T</strain>
    </source>
</reference>
<evidence type="ECO:0000313" key="1">
    <source>
        <dbReference type="EMBL" id="XBX74528.1"/>
    </source>
</evidence>
<protein>
    <recommendedName>
        <fullName evidence="2">N-acetyltransferase domain-containing protein</fullName>
    </recommendedName>
</protein>
<dbReference type="SUPFAM" id="SSF55729">
    <property type="entry name" value="Acyl-CoA N-acyltransferases (Nat)"/>
    <property type="match status" value="1"/>
</dbReference>
<evidence type="ECO:0008006" key="2">
    <source>
        <dbReference type="Google" id="ProtNLM"/>
    </source>
</evidence>
<gene>
    <name evidence="1" type="ORF">PRVXT_002572</name>
</gene>
<sequence length="138" mass="15311">MKEIKITNYKKVYAPHIISIADEQLGEGYLQLSTLEDVSSFSERFLNVAVNEKEEVLGFSFGSIVTQSFLTGEMGIPAEKLHVVCKDAKKIGVFKTVAVKKNATKMGIGARLTTDLIEKMKREKAEVICSLLGRLPME</sequence>
<accession>A0AAU7VKE0</accession>
<organism evidence="1">
    <name type="scientific">Proteinivorax tanatarense</name>
    <dbReference type="NCBI Taxonomy" id="1260629"/>
    <lineage>
        <taxon>Bacteria</taxon>
        <taxon>Bacillati</taxon>
        <taxon>Bacillota</taxon>
        <taxon>Clostridia</taxon>
        <taxon>Eubacteriales</taxon>
        <taxon>Proteinivoracaceae</taxon>
        <taxon>Proteinivorax</taxon>
    </lineage>
</organism>
<name>A0AAU7VKE0_9FIRM</name>
<dbReference type="AlphaFoldDB" id="A0AAU7VKE0"/>
<dbReference type="InterPro" id="IPR016181">
    <property type="entry name" value="Acyl_CoA_acyltransferase"/>
</dbReference>
<dbReference type="EMBL" id="CP158367">
    <property type="protein sequence ID" value="XBX74528.1"/>
    <property type="molecule type" value="Genomic_DNA"/>
</dbReference>
<dbReference type="Gene3D" id="3.40.630.30">
    <property type="match status" value="1"/>
</dbReference>
<reference evidence="1" key="2">
    <citation type="submission" date="2024-06" db="EMBL/GenBank/DDBJ databases">
        <authorList>
            <person name="Petrova K.O."/>
            <person name="Toshchakov S.V."/>
            <person name="Boltjanskaja Y.V."/>
            <person name="Kevbrin V."/>
        </authorList>
    </citation>
    <scope>NUCLEOTIDE SEQUENCE</scope>
    <source>
        <strain evidence="1">Z-910T</strain>
    </source>
</reference>
<proteinExistence type="predicted"/>